<evidence type="ECO:0000313" key="2">
    <source>
        <dbReference type="EMBL" id="KAF2681385.1"/>
    </source>
</evidence>
<feature type="compositionally biased region" description="Basic residues" evidence="1">
    <location>
        <begin position="1088"/>
        <end position="1097"/>
    </location>
</feature>
<feature type="compositionally biased region" description="Polar residues" evidence="1">
    <location>
        <begin position="1010"/>
        <end position="1020"/>
    </location>
</feature>
<proteinExistence type="predicted"/>
<reference evidence="2" key="1">
    <citation type="journal article" date="2020" name="Stud. Mycol.">
        <title>101 Dothideomycetes genomes: a test case for predicting lifestyles and emergence of pathogens.</title>
        <authorList>
            <person name="Haridas S."/>
            <person name="Albert R."/>
            <person name="Binder M."/>
            <person name="Bloem J."/>
            <person name="Labutti K."/>
            <person name="Salamov A."/>
            <person name="Andreopoulos B."/>
            <person name="Baker S."/>
            <person name="Barry K."/>
            <person name="Bills G."/>
            <person name="Bluhm B."/>
            <person name="Cannon C."/>
            <person name="Castanera R."/>
            <person name="Culley D."/>
            <person name="Daum C."/>
            <person name="Ezra D."/>
            <person name="Gonzalez J."/>
            <person name="Henrissat B."/>
            <person name="Kuo A."/>
            <person name="Liang C."/>
            <person name="Lipzen A."/>
            <person name="Lutzoni F."/>
            <person name="Magnuson J."/>
            <person name="Mondo S."/>
            <person name="Nolan M."/>
            <person name="Ohm R."/>
            <person name="Pangilinan J."/>
            <person name="Park H.-J."/>
            <person name="Ramirez L."/>
            <person name="Alfaro M."/>
            <person name="Sun H."/>
            <person name="Tritt A."/>
            <person name="Yoshinaga Y."/>
            <person name="Zwiers L.-H."/>
            <person name="Turgeon B."/>
            <person name="Goodwin S."/>
            <person name="Spatafora J."/>
            <person name="Crous P."/>
            <person name="Grigoriev I."/>
        </authorList>
    </citation>
    <scope>NUCLEOTIDE SEQUENCE</scope>
    <source>
        <strain evidence="2">CBS 122367</strain>
    </source>
</reference>
<sequence length="1097" mass="123138">MAELVASALTIGEAAAQLSLALFKVARAVKNAPKEIAEIAGEISDLSASLMVLADILDRNRLFYKPALLEHVSSILHRFGDIREDLDKLTHSRGRGKLKRLKWFFDGPKAKGLLKKVDGIKASLNLVLNIIHLAREQTAIEQAPQHRESNFNRFRKPAESIVATNRLAIEKIQEEERDNPTEKRRHYDSELQRWKIDNHDTATWLYHAVFSTNNAPSINAKRAIPLEGPRSATVEDCNSDTSEPTRDATTKTAEGSTRNEELIIWNKATEPSIVVDRLLGAWTLLNHAQIQASRDFYASGRDSTEETWTDDLVRDLQEYEKRKLNGLKEIKDPTNPFLDSSDDSSEVESVSLPNAPGYSSDDEKYVSAEEESTLDGNGPSLPPIGPSISHQANKPNEYNLGRRYLPDESREKRRPKQRIPFNPNLSSHTRKRQSAAPFNAPYQPTPSYSNPFAPDAFPQYRPPEIAPHVPNMPPPFSAPTYHPAFAAPPVPPPAFQRKPPSPPPRQEPYIEDYVDDVVHSIEGESNEKKQEETRKTDSKSASSRLERLEALLAQELIHAQKTDHEEEYQKILSRSTKENEDKLDRLEKLLLDQQEDQLRRQAENEAAWKLEKIEREARYAKDAIEAKELAEKEISAAKAAKKAAEKALKFAKKQVEERVRKEAEDKAAAERRKTSEEYQKRMQTYDEQLTAFSRHWQGMGEAREGVSPSVPLRTTCFSEGGRRIEVSEFTKERLEPFLTNPVASTGFFNNRRADEQAMGLPSARRPFLEGNFRYNNNDSAENGALKSPFSYIATRASDVHPKSSQQVLLLPAHLERTSMTATSIQSRLEACGVSAVFDNNGSDSLVGSQSSLDQVVHSTIFWEPPALSLGSELLTTLRHKGWQPLYVRKSDAGHTYFLGHHAIHVHFFQPDYQPQLKATTTYSASESVSISKDLVDEYALEELGFPFTCTESGSYTLDSRLTASDIYALIDRSFMLRETQFRRAHRQLLWGPQDTVPASAHEEYEHSVSEAVTSSPTSVGGSEGDGASVLEDDYETPISSVANDRQIAQSGPRRGTLKPVEPKIERMEDDFAVATSTGARRGGLLRLRSSKAKSHED</sequence>
<dbReference type="OrthoDB" id="3045089at2759"/>
<feature type="compositionally biased region" description="Basic and acidic residues" evidence="1">
    <location>
        <begin position="516"/>
        <end position="543"/>
    </location>
</feature>
<feature type="compositionally biased region" description="Polar residues" evidence="1">
    <location>
        <begin position="1037"/>
        <end position="1049"/>
    </location>
</feature>
<feature type="region of interest" description="Disordered" evidence="1">
    <location>
        <begin position="660"/>
        <end position="680"/>
    </location>
</feature>
<dbReference type="GO" id="GO:0006355">
    <property type="term" value="P:regulation of DNA-templated transcription"/>
    <property type="evidence" value="ECO:0007669"/>
    <property type="project" value="InterPro"/>
</dbReference>
<feature type="region of interest" description="Disordered" evidence="1">
    <location>
        <begin position="226"/>
        <end position="255"/>
    </location>
</feature>
<dbReference type="Proteomes" id="UP000799291">
    <property type="component" value="Unassembled WGS sequence"/>
</dbReference>
<evidence type="ECO:0008006" key="4">
    <source>
        <dbReference type="Google" id="ProtNLM"/>
    </source>
</evidence>
<dbReference type="InterPro" id="IPR039327">
    <property type="entry name" value="CON7-like"/>
</dbReference>
<feature type="region of interest" description="Disordered" evidence="1">
    <location>
        <begin position="327"/>
        <end position="543"/>
    </location>
</feature>
<organism evidence="2 3">
    <name type="scientific">Lentithecium fluviatile CBS 122367</name>
    <dbReference type="NCBI Taxonomy" id="1168545"/>
    <lineage>
        <taxon>Eukaryota</taxon>
        <taxon>Fungi</taxon>
        <taxon>Dikarya</taxon>
        <taxon>Ascomycota</taxon>
        <taxon>Pezizomycotina</taxon>
        <taxon>Dothideomycetes</taxon>
        <taxon>Pleosporomycetidae</taxon>
        <taxon>Pleosporales</taxon>
        <taxon>Massarineae</taxon>
        <taxon>Lentitheciaceae</taxon>
        <taxon>Lentithecium</taxon>
    </lineage>
</organism>
<evidence type="ECO:0000313" key="3">
    <source>
        <dbReference type="Proteomes" id="UP000799291"/>
    </source>
</evidence>
<dbReference type="PANTHER" id="PTHR36167:SF3">
    <property type="entry name" value="C2H2 FINGER DOMAIN TRANSCRIPTION FACTOR (EUROFUNG)-RELATED"/>
    <property type="match status" value="1"/>
</dbReference>
<dbReference type="PANTHER" id="PTHR36167">
    <property type="entry name" value="C2H2 FINGER DOMAIN TRANSCRIPTION FACTOR (EUROFUNG)-RELATED"/>
    <property type="match status" value="1"/>
</dbReference>
<feature type="compositionally biased region" description="Low complexity" evidence="1">
    <location>
        <begin position="1078"/>
        <end position="1087"/>
    </location>
</feature>
<feature type="compositionally biased region" description="Pro residues" evidence="1">
    <location>
        <begin position="460"/>
        <end position="477"/>
    </location>
</feature>
<evidence type="ECO:0000256" key="1">
    <source>
        <dbReference type="SAM" id="MobiDB-lite"/>
    </source>
</evidence>
<name>A0A6G1IT97_9PLEO</name>
<keyword evidence="3" id="KW-1185">Reference proteome</keyword>
<dbReference type="EMBL" id="MU005592">
    <property type="protein sequence ID" value="KAF2681385.1"/>
    <property type="molecule type" value="Genomic_DNA"/>
</dbReference>
<protein>
    <recommendedName>
        <fullName evidence="4">Fungal N-terminal domain-containing protein</fullName>
    </recommendedName>
</protein>
<dbReference type="AlphaFoldDB" id="A0A6G1IT97"/>
<accession>A0A6G1IT97</accession>
<feature type="compositionally biased region" description="Pro residues" evidence="1">
    <location>
        <begin position="486"/>
        <end position="506"/>
    </location>
</feature>
<feature type="region of interest" description="Disordered" evidence="1">
    <location>
        <begin position="1000"/>
        <end position="1097"/>
    </location>
</feature>
<gene>
    <name evidence="2" type="ORF">K458DRAFT_489483</name>
</gene>